<comment type="caution">
    <text evidence="1">The sequence shown here is derived from an EMBL/GenBank/DDBJ whole genome shotgun (WGS) entry which is preliminary data.</text>
</comment>
<sequence>MSQLRGAFCASAVDDENKENNKAKKDNTYPPINWRKDCAFIGTNLFCVNLSKGIATKVRDIFFDKKKYINEEKK</sequence>
<reference evidence="1" key="2">
    <citation type="submission" date="2020-09" db="EMBL/GenBank/DDBJ databases">
        <authorList>
            <person name="Sun Q."/>
            <person name="Zhou Y."/>
        </authorList>
    </citation>
    <scope>NUCLEOTIDE SEQUENCE</scope>
    <source>
        <strain evidence="1">CGMCC 1.15958</strain>
    </source>
</reference>
<accession>A0A916Z8W3</accession>
<organism evidence="1 2">
    <name type="scientific">Emticicia aquatilis</name>
    <dbReference type="NCBI Taxonomy" id="1537369"/>
    <lineage>
        <taxon>Bacteria</taxon>
        <taxon>Pseudomonadati</taxon>
        <taxon>Bacteroidota</taxon>
        <taxon>Cytophagia</taxon>
        <taxon>Cytophagales</taxon>
        <taxon>Leadbetterellaceae</taxon>
        <taxon>Emticicia</taxon>
    </lineage>
</organism>
<evidence type="ECO:0000313" key="2">
    <source>
        <dbReference type="Proteomes" id="UP000609064"/>
    </source>
</evidence>
<keyword evidence="2" id="KW-1185">Reference proteome</keyword>
<reference evidence="1" key="1">
    <citation type="journal article" date="2014" name="Int. J. Syst. Evol. Microbiol.">
        <title>Complete genome sequence of Corynebacterium casei LMG S-19264T (=DSM 44701T), isolated from a smear-ripened cheese.</title>
        <authorList>
            <consortium name="US DOE Joint Genome Institute (JGI-PGF)"/>
            <person name="Walter F."/>
            <person name="Albersmeier A."/>
            <person name="Kalinowski J."/>
            <person name="Ruckert C."/>
        </authorList>
    </citation>
    <scope>NUCLEOTIDE SEQUENCE</scope>
    <source>
        <strain evidence="1">CGMCC 1.15958</strain>
    </source>
</reference>
<evidence type="ECO:0000313" key="1">
    <source>
        <dbReference type="EMBL" id="GGD81516.1"/>
    </source>
</evidence>
<dbReference type="Proteomes" id="UP000609064">
    <property type="component" value="Unassembled WGS sequence"/>
</dbReference>
<gene>
    <name evidence="1" type="ORF">GCM10011514_52010</name>
</gene>
<dbReference type="AlphaFoldDB" id="A0A916Z8W3"/>
<proteinExistence type="predicted"/>
<dbReference type="EMBL" id="BMKK01000017">
    <property type="protein sequence ID" value="GGD81516.1"/>
    <property type="molecule type" value="Genomic_DNA"/>
</dbReference>
<protein>
    <submittedName>
        <fullName evidence="1">Uncharacterized protein</fullName>
    </submittedName>
</protein>
<name>A0A916Z8W3_9BACT</name>